<proteinExistence type="predicted"/>
<accession>A0A4C1TJ83</accession>
<organism evidence="2 3">
    <name type="scientific">Eumeta variegata</name>
    <name type="common">Bagworm moth</name>
    <name type="synonym">Eumeta japonica</name>
    <dbReference type="NCBI Taxonomy" id="151549"/>
    <lineage>
        <taxon>Eukaryota</taxon>
        <taxon>Metazoa</taxon>
        <taxon>Ecdysozoa</taxon>
        <taxon>Arthropoda</taxon>
        <taxon>Hexapoda</taxon>
        <taxon>Insecta</taxon>
        <taxon>Pterygota</taxon>
        <taxon>Neoptera</taxon>
        <taxon>Endopterygota</taxon>
        <taxon>Lepidoptera</taxon>
        <taxon>Glossata</taxon>
        <taxon>Ditrysia</taxon>
        <taxon>Tineoidea</taxon>
        <taxon>Psychidae</taxon>
        <taxon>Oiketicinae</taxon>
        <taxon>Eumeta</taxon>
    </lineage>
</organism>
<dbReference type="AlphaFoldDB" id="A0A4C1TJ83"/>
<evidence type="ECO:0008006" key="4">
    <source>
        <dbReference type="Google" id="ProtNLM"/>
    </source>
</evidence>
<gene>
    <name evidence="2" type="ORF">EVAR_102811_1</name>
</gene>
<dbReference type="EMBL" id="BGZK01000061">
    <property type="protein sequence ID" value="GBP14144.1"/>
    <property type="molecule type" value="Genomic_DNA"/>
</dbReference>
<protein>
    <recommendedName>
        <fullName evidence="4">Nucleic-acid-binding protein from transposon X-element</fullName>
    </recommendedName>
</protein>
<reference evidence="2 3" key="1">
    <citation type="journal article" date="2019" name="Commun. Biol.">
        <title>The bagworm genome reveals a unique fibroin gene that provides high tensile strength.</title>
        <authorList>
            <person name="Kono N."/>
            <person name="Nakamura H."/>
            <person name="Ohtoshi R."/>
            <person name="Tomita M."/>
            <person name="Numata K."/>
            <person name="Arakawa K."/>
        </authorList>
    </citation>
    <scope>NUCLEOTIDE SEQUENCE [LARGE SCALE GENOMIC DNA]</scope>
</reference>
<feature type="region of interest" description="Disordered" evidence="1">
    <location>
        <begin position="36"/>
        <end position="67"/>
    </location>
</feature>
<dbReference type="OrthoDB" id="7480986at2759"/>
<name>A0A4C1TJ83_EUMVA</name>
<dbReference type="Proteomes" id="UP000299102">
    <property type="component" value="Unassembled WGS sequence"/>
</dbReference>
<keyword evidence="3" id="KW-1185">Reference proteome</keyword>
<sequence length="155" mass="17648">MIQQTYTRACLQKHAATHSVPYRKISTSLKFLSANDPTRIPGSRTEFPSQRKRVETKSPQTENIKKKSNTSTYAIPIHNQFDILDDEEATTDNNKTEKPPKPEPIFVTGVLDINALRNKLKEITTTDDYTMTTLKSGHIVKIMPANIEIYKSIRD</sequence>
<comment type="caution">
    <text evidence="2">The sequence shown here is derived from an EMBL/GenBank/DDBJ whole genome shotgun (WGS) entry which is preliminary data.</text>
</comment>
<evidence type="ECO:0000256" key="1">
    <source>
        <dbReference type="SAM" id="MobiDB-lite"/>
    </source>
</evidence>
<evidence type="ECO:0000313" key="3">
    <source>
        <dbReference type="Proteomes" id="UP000299102"/>
    </source>
</evidence>
<evidence type="ECO:0000313" key="2">
    <source>
        <dbReference type="EMBL" id="GBP14144.1"/>
    </source>
</evidence>